<name>A0A2A2H9E0_METBR</name>
<dbReference type="CDD" id="cd04301">
    <property type="entry name" value="NAT_SF"/>
    <property type="match status" value="1"/>
</dbReference>
<dbReference type="RefSeq" id="WP_069583437.1">
    <property type="nucleotide sequence ID" value="NZ_LMVM01000001.1"/>
</dbReference>
<dbReference type="Pfam" id="PF00583">
    <property type="entry name" value="Acetyltransf_1"/>
    <property type="match status" value="1"/>
</dbReference>
<protein>
    <submittedName>
        <fullName evidence="2">Acetyltransferase</fullName>
    </submittedName>
</protein>
<keyword evidence="2" id="KW-0808">Transferase</keyword>
<dbReference type="PROSITE" id="PS51186">
    <property type="entry name" value="GNAT"/>
    <property type="match status" value="1"/>
</dbReference>
<dbReference type="SUPFAM" id="SSF55729">
    <property type="entry name" value="Acyl-CoA N-acyltransferases (Nat)"/>
    <property type="match status" value="1"/>
</dbReference>
<feature type="domain" description="N-acetyltransferase" evidence="1">
    <location>
        <begin position="42"/>
        <end position="187"/>
    </location>
</feature>
<dbReference type="EMBL" id="LMVM01000001">
    <property type="protein sequence ID" value="PAV05985.1"/>
    <property type="molecule type" value="Genomic_DNA"/>
</dbReference>
<comment type="caution">
    <text evidence="2">The sequence shown here is derived from an EMBL/GenBank/DDBJ whole genome shotgun (WGS) entry which is preliminary data.</text>
</comment>
<accession>A0A2A2H9E0</accession>
<dbReference type="Gene3D" id="3.40.630.30">
    <property type="match status" value="1"/>
</dbReference>
<evidence type="ECO:0000259" key="1">
    <source>
        <dbReference type="PROSITE" id="PS51186"/>
    </source>
</evidence>
<reference evidence="2 3" key="1">
    <citation type="journal article" date="2017" name="BMC Genomics">
        <title>Genomic analysis of methanogenic archaea reveals a shift towards energy conservation.</title>
        <authorList>
            <person name="Gilmore S.P."/>
            <person name="Henske J.K."/>
            <person name="Sexton J.A."/>
            <person name="Solomon K.V."/>
            <person name="Seppala S."/>
            <person name="Yoo J.I."/>
            <person name="Huyett L.M."/>
            <person name="Pressman A."/>
            <person name="Cogan J.Z."/>
            <person name="Kivenson V."/>
            <person name="Peng X."/>
            <person name="Tan Y."/>
            <person name="Valentine D.L."/>
            <person name="O'Malley M.A."/>
        </authorList>
    </citation>
    <scope>NUCLEOTIDE SEQUENCE [LARGE SCALE GENOMIC DNA]</scope>
    <source>
        <strain evidence="2 3">M.o.H.</strain>
    </source>
</reference>
<dbReference type="Proteomes" id="UP000217784">
    <property type="component" value="Unassembled WGS sequence"/>
</dbReference>
<dbReference type="OrthoDB" id="38613at2157"/>
<dbReference type="GO" id="GO:0016747">
    <property type="term" value="F:acyltransferase activity, transferring groups other than amino-acyl groups"/>
    <property type="evidence" value="ECO:0007669"/>
    <property type="project" value="InterPro"/>
</dbReference>
<keyword evidence="3" id="KW-1185">Reference proteome</keyword>
<evidence type="ECO:0000313" key="3">
    <source>
        <dbReference type="Proteomes" id="UP000217784"/>
    </source>
</evidence>
<dbReference type="AlphaFoldDB" id="A0A2A2H9E0"/>
<proteinExistence type="predicted"/>
<dbReference type="InterPro" id="IPR000182">
    <property type="entry name" value="GNAT_dom"/>
</dbReference>
<dbReference type="InterPro" id="IPR016181">
    <property type="entry name" value="Acyl_CoA_acyltransferase"/>
</dbReference>
<organism evidence="2 3">
    <name type="scientific">Methanobacterium bryantii</name>
    <dbReference type="NCBI Taxonomy" id="2161"/>
    <lineage>
        <taxon>Archaea</taxon>
        <taxon>Methanobacteriati</taxon>
        <taxon>Methanobacteriota</taxon>
        <taxon>Methanomada group</taxon>
        <taxon>Methanobacteria</taxon>
        <taxon>Methanobacteriales</taxon>
        <taxon>Methanobacteriaceae</taxon>
        <taxon>Methanobacterium</taxon>
    </lineage>
</organism>
<evidence type="ECO:0000313" key="2">
    <source>
        <dbReference type="EMBL" id="PAV05985.1"/>
    </source>
</evidence>
<gene>
    <name evidence="2" type="ORF">ASJ80_14140</name>
</gene>
<sequence>MSIKTAVKDHFSYSPISRHLKNHFDYLHGFNGMKLAYQDENLLMRKFTVQDVDKCAELFKEVFSAYPWYDNWVSFEQARTYLIELIENPVFEGYVAYDGLNLVAVCFGHKKSWWMGKEFFIDEFYVRNESQGNGIGTRMMDYIKKQLIEEEYTRLVLLTNKGIPAEEFYIKNGFYNDNDRTVMIKVL</sequence>